<dbReference type="OrthoDB" id="3224178at2759"/>
<protein>
    <recommendedName>
        <fullName evidence="1">non-specific serine/threonine protein kinase</fullName>
        <ecNumber evidence="1">2.7.11.1</ecNumber>
    </recommendedName>
</protein>
<dbReference type="GO" id="GO:0004674">
    <property type="term" value="F:protein serine/threonine kinase activity"/>
    <property type="evidence" value="ECO:0007669"/>
    <property type="project" value="UniProtKB-EC"/>
</dbReference>
<evidence type="ECO:0000313" key="7">
    <source>
        <dbReference type="EMBL" id="KDR67953.1"/>
    </source>
</evidence>
<dbReference type="HOGENOM" id="CLU_048917_0_0_1"/>
<name>A0A067SMJ3_GALM3</name>
<dbReference type="PANTHER" id="PTHR24348:SF22">
    <property type="entry name" value="NON-SPECIFIC SERINE_THREONINE PROTEIN KINASE"/>
    <property type="match status" value="1"/>
</dbReference>
<dbReference type="GO" id="GO:0005524">
    <property type="term" value="F:ATP binding"/>
    <property type="evidence" value="ECO:0007669"/>
    <property type="project" value="UniProtKB-KW"/>
</dbReference>
<dbReference type="GO" id="GO:0000407">
    <property type="term" value="C:phagophore assembly site"/>
    <property type="evidence" value="ECO:0007669"/>
    <property type="project" value="TreeGrafter"/>
</dbReference>
<keyword evidence="4" id="KW-0418">Kinase</keyword>
<dbReference type="PANTHER" id="PTHR24348">
    <property type="entry name" value="SERINE/THREONINE-PROTEIN KINASE UNC-51-RELATED"/>
    <property type="match status" value="1"/>
</dbReference>
<evidence type="ECO:0000313" key="8">
    <source>
        <dbReference type="Proteomes" id="UP000027222"/>
    </source>
</evidence>
<dbReference type="GO" id="GO:0005776">
    <property type="term" value="C:autophagosome"/>
    <property type="evidence" value="ECO:0007669"/>
    <property type="project" value="TreeGrafter"/>
</dbReference>
<dbReference type="GO" id="GO:0005829">
    <property type="term" value="C:cytosol"/>
    <property type="evidence" value="ECO:0007669"/>
    <property type="project" value="TreeGrafter"/>
</dbReference>
<evidence type="ECO:0000259" key="6">
    <source>
        <dbReference type="PROSITE" id="PS50011"/>
    </source>
</evidence>
<dbReference type="GO" id="GO:0000045">
    <property type="term" value="P:autophagosome assembly"/>
    <property type="evidence" value="ECO:0007669"/>
    <property type="project" value="TreeGrafter"/>
</dbReference>
<dbReference type="EMBL" id="KL142411">
    <property type="protein sequence ID" value="KDR67953.1"/>
    <property type="molecule type" value="Genomic_DNA"/>
</dbReference>
<dbReference type="Gene3D" id="1.10.510.10">
    <property type="entry name" value="Transferase(Phosphotransferase) domain 1"/>
    <property type="match status" value="1"/>
</dbReference>
<keyword evidence="2" id="KW-0808">Transferase</keyword>
<evidence type="ECO:0000256" key="1">
    <source>
        <dbReference type="ARBA" id="ARBA00012513"/>
    </source>
</evidence>
<dbReference type="GO" id="GO:0016020">
    <property type="term" value="C:membrane"/>
    <property type="evidence" value="ECO:0007669"/>
    <property type="project" value="TreeGrafter"/>
</dbReference>
<sequence length="293" mass="33315">MQLPPDDNPRAPDGFSYSAYGTLDENRFFYGNSKMHAARARDNRDVVIVLLSDGVTGVNAVEALQLVASGVALAIDRNHALPVLQFLRHDKFTFGVFPLVGSYSTLPWFNYMEEALEFMCQILEGVAFLHDHRVAHRDLFTSNFLTSRRNGRVDPEVVHEANQLVRWRYYIIDFEWAVHFSPDSDPAECTVIGPPSPWSLYARPSPPEMRSNLAYCPFKADVWQLGSTFLRCFRHLEGIPEIVNLLQLMRADHPGTRPTARNAVERLNSLRGELPSSILRQPIEENDEEDDAQ</sequence>
<evidence type="ECO:0000256" key="4">
    <source>
        <dbReference type="ARBA" id="ARBA00022777"/>
    </source>
</evidence>
<reference evidence="8" key="1">
    <citation type="journal article" date="2014" name="Proc. Natl. Acad. Sci. U.S.A.">
        <title>Extensive sampling of basidiomycete genomes demonstrates inadequacy of the white-rot/brown-rot paradigm for wood decay fungi.</title>
        <authorList>
            <person name="Riley R."/>
            <person name="Salamov A.A."/>
            <person name="Brown D.W."/>
            <person name="Nagy L.G."/>
            <person name="Floudas D."/>
            <person name="Held B.W."/>
            <person name="Levasseur A."/>
            <person name="Lombard V."/>
            <person name="Morin E."/>
            <person name="Otillar R."/>
            <person name="Lindquist E.A."/>
            <person name="Sun H."/>
            <person name="LaButti K.M."/>
            <person name="Schmutz J."/>
            <person name="Jabbour D."/>
            <person name="Luo H."/>
            <person name="Baker S.E."/>
            <person name="Pisabarro A.G."/>
            <person name="Walton J.D."/>
            <person name="Blanchette R.A."/>
            <person name="Henrissat B."/>
            <person name="Martin F."/>
            <person name="Cullen D."/>
            <person name="Hibbett D.S."/>
            <person name="Grigoriev I.V."/>
        </authorList>
    </citation>
    <scope>NUCLEOTIDE SEQUENCE [LARGE SCALE GENOMIC DNA]</scope>
    <source>
        <strain evidence="8">CBS 339.88</strain>
    </source>
</reference>
<evidence type="ECO:0000256" key="2">
    <source>
        <dbReference type="ARBA" id="ARBA00022679"/>
    </source>
</evidence>
<dbReference type="Pfam" id="PF00069">
    <property type="entry name" value="Pkinase"/>
    <property type="match status" value="1"/>
</dbReference>
<accession>A0A067SMJ3</accession>
<dbReference type="PROSITE" id="PS50011">
    <property type="entry name" value="PROTEIN_KINASE_DOM"/>
    <property type="match status" value="1"/>
</dbReference>
<dbReference type="InterPro" id="IPR045269">
    <property type="entry name" value="Atg1-like"/>
</dbReference>
<keyword evidence="8" id="KW-1185">Reference proteome</keyword>
<evidence type="ECO:0000256" key="3">
    <source>
        <dbReference type="ARBA" id="ARBA00022741"/>
    </source>
</evidence>
<dbReference type="GO" id="GO:0010506">
    <property type="term" value="P:regulation of autophagy"/>
    <property type="evidence" value="ECO:0007669"/>
    <property type="project" value="InterPro"/>
</dbReference>
<evidence type="ECO:0000256" key="5">
    <source>
        <dbReference type="ARBA" id="ARBA00022840"/>
    </source>
</evidence>
<dbReference type="Proteomes" id="UP000027222">
    <property type="component" value="Unassembled WGS sequence"/>
</dbReference>
<dbReference type="InterPro" id="IPR011009">
    <property type="entry name" value="Kinase-like_dom_sf"/>
</dbReference>
<organism evidence="7 8">
    <name type="scientific">Galerina marginata (strain CBS 339.88)</name>
    <dbReference type="NCBI Taxonomy" id="685588"/>
    <lineage>
        <taxon>Eukaryota</taxon>
        <taxon>Fungi</taxon>
        <taxon>Dikarya</taxon>
        <taxon>Basidiomycota</taxon>
        <taxon>Agaricomycotina</taxon>
        <taxon>Agaricomycetes</taxon>
        <taxon>Agaricomycetidae</taxon>
        <taxon>Agaricales</taxon>
        <taxon>Agaricineae</taxon>
        <taxon>Strophariaceae</taxon>
        <taxon>Galerina</taxon>
    </lineage>
</organism>
<feature type="domain" description="Protein kinase" evidence="6">
    <location>
        <begin position="1"/>
        <end position="293"/>
    </location>
</feature>
<dbReference type="EC" id="2.7.11.1" evidence="1"/>
<dbReference type="SUPFAM" id="SSF56112">
    <property type="entry name" value="Protein kinase-like (PK-like)"/>
    <property type="match status" value="1"/>
</dbReference>
<dbReference type="AlphaFoldDB" id="A0A067SMJ3"/>
<keyword evidence="3" id="KW-0547">Nucleotide-binding</keyword>
<dbReference type="InterPro" id="IPR000719">
    <property type="entry name" value="Prot_kinase_dom"/>
</dbReference>
<proteinExistence type="predicted"/>
<dbReference type="STRING" id="685588.A0A067SMJ3"/>
<gene>
    <name evidence="7" type="ORF">GALMADRAFT_146693</name>
</gene>
<keyword evidence="5" id="KW-0067">ATP-binding</keyword>